<dbReference type="InterPro" id="IPR024438">
    <property type="entry name" value="Staygreen"/>
</dbReference>
<dbReference type="Proteomes" id="UP001209318">
    <property type="component" value="Unassembled WGS sequence"/>
</dbReference>
<comment type="caution">
    <text evidence="2">The sequence shown here is derived from an EMBL/GenBank/DDBJ whole genome shotgun (WGS) entry which is preliminary data.</text>
</comment>
<dbReference type="AlphaFoldDB" id="A0AAE3IW49"/>
<dbReference type="EMBL" id="JAOUSF010000005">
    <property type="protein sequence ID" value="MCU9614703.1"/>
    <property type="molecule type" value="Genomic_DNA"/>
</dbReference>
<proteinExistence type="predicted"/>
<keyword evidence="3" id="KW-1185">Reference proteome</keyword>
<evidence type="ECO:0000313" key="2">
    <source>
        <dbReference type="EMBL" id="MCU9614703.1"/>
    </source>
</evidence>
<reference evidence="2" key="1">
    <citation type="submission" date="2022-10" db="EMBL/GenBank/DDBJ databases">
        <title>Description of Fervidibacillus gen. nov. in the family Fervidibacillaceae fam. nov. with two species, Fervidibacillus albus sp. nov., and Fervidibacillus halotolerans sp. nov., isolated from tidal flat sediments.</title>
        <authorList>
            <person name="Kwon K.K."/>
            <person name="Yang S.-H."/>
        </authorList>
    </citation>
    <scope>NUCLEOTIDE SEQUENCE</scope>
    <source>
        <strain evidence="2">JCM 19140</strain>
    </source>
</reference>
<feature type="domain" description="Staygreen protein" evidence="1">
    <location>
        <begin position="4"/>
        <end position="149"/>
    </location>
</feature>
<organism evidence="2 3">
    <name type="scientific">Perspicuibacillus lycopersici</name>
    <dbReference type="NCBI Taxonomy" id="1325689"/>
    <lineage>
        <taxon>Bacteria</taxon>
        <taxon>Bacillati</taxon>
        <taxon>Bacillota</taxon>
        <taxon>Bacilli</taxon>
        <taxon>Bacillales</taxon>
        <taxon>Bacillaceae</taxon>
        <taxon>Perspicuibacillus</taxon>
    </lineage>
</organism>
<sequence>MYTIDLAKLSVTMIPPATTFSPVDGRRYTLLVSEETGEFDLSIGHHFHIEKINSEDRLEIIAAWTYQLGHYILAVTVMVADDQTDINVAHQRFQFFQNNMNHGLQAIVSGDNPFYQNFPWLQNAPIYVNFESVHPQFKQTIYYGKTRKYLNKKHPEIVL</sequence>
<dbReference type="RefSeq" id="WP_263074302.1">
    <property type="nucleotide sequence ID" value="NZ_JAOUSF010000005.1"/>
</dbReference>
<evidence type="ECO:0000313" key="3">
    <source>
        <dbReference type="Proteomes" id="UP001209318"/>
    </source>
</evidence>
<dbReference type="Pfam" id="PF12638">
    <property type="entry name" value="Staygreen"/>
    <property type="match status" value="1"/>
</dbReference>
<accession>A0AAE3IW49</accession>
<name>A0AAE3IW49_9BACI</name>
<evidence type="ECO:0000259" key="1">
    <source>
        <dbReference type="Pfam" id="PF12638"/>
    </source>
</evidence>
<gene>
    <name evidence="2" type="ORF">OEV98_14260</name>
</gene>
<protein>
    <submittedName>
        <fullName evidence="2">Staygreen family protein</fullName>
    </submittedName>
</protein>